<sequence length="87" mass="9978">MADFQSCELLSQISFRGFLEIVYTAKLHYDKDSDLLIQFFGSSVMDNQIERGEVKPSDRITIDKIASKGSGRTYYLFVLLSRTTKDE</sequence>
<accession>A0A1R4A707</accession>
<organism evidence="1 2">
    <name type="scientific">Cuniculiplasma divulgatum</name>
    <dbReference type="NCBI Taxonomy" id="1673428"/>
    <lineage>
        <taxon>Archaea</taxon>
        <taxon>Methanobacteriati</taxon>
        <taxon>Thermoplasmatota</taxon>
        <taxon>Thermoplasmata</taxon>
        <taxon>Thermoplasmatales</taxon>
        <taxon>Cuniculiplasmataceae</taxon>
        <taxon>Cuniculiplasma</taxon>
    </lineage>
</organism>
<name>A0A1R4A707_9ARCH</name>
<dbReference type="AlphaFoldDB" id="A0A1R4A707"/>
<dbReference type="STRING" id="1673428.CPM_0911"/>
<evidence type="ECO:0000313" key="1">
    <source>
        <dbReference type="EMBL" id="SJK84753.1"/>
    </source>
</evidence>
<keyword evidence="2" id="KW-1185">Reference proteome</keyword>
<evidence type="ECO:0000313" key="2">
    <source>
        <dbReference type="Proteomes" id="UP000187822"/>
    </source>
</evidence>
<proteinExistence type="predicted"/>
<dbReference type="KEGG" id="cdiv:CPM_0911"/>
<dbReference type="Proteomes" id="UP000187822">
    <property type="component" value="Chromosome I"/>
</dbReference>
<reference evidence="2" key="1">
    <citation type="submission" date="2016-06" db="EMBL/GenBank/DDBJ databases">
        <authorList>
            <person name="Toshchakov V.S."/>
        </authorList>
    </citation>
    <scope>NUCLEOTIDE SEQUENCE [LARGE SCALE GENOMIC DNA]</scope>
    <source>
        <strain>PM4 (JCM 30641</strain>
        <strain evidence="2">\VKM B-2940)</strain>
    </source>
</reference>
<gene>
    <name evidence="1" type="ORF">CPM_0911</name>
</gene>
<protein>
    <submittedName>
        <fullName evidence="1">Uncharacterized protein</fullName>
    </submittedName>
</protein>
<dbReference type="EMBL" id="LT719092">
    <property type="protein sequence ID" value="SJK84753.1"/>
    <property type="molecule type" value="Genomic_DNA"/>
</dbReference>